<dbReference type="AlphaFoldDB" id="A0A840XRT5"/>
<dbReference type="EMBL" id="JACHBS010000001">
    <property type="protein sequence ID" value="MBB5618629.1"/>
    <property type="molecule type" value="Genomic_DNA"/>
</dbReference>
<protein>
    <submittedName>
        <fullName evidence="2">Uncharacterized protein</fullName>
    </submittedName>
</protein>
<keyword evidence="1" id="KW-1133">Transmembrane helix</keyword>
<feature type="transmembrane region" description="Helical" evidence="1">
    <location>
        <begin position="28"/>
        <end position="52"/>
    </location>
</feature>
<accession>A0A840XRT5</accession>
<feature type="transmembrane region" description="Helical" evidence="1">
    <location>
        <begin position="6"/>
        <end position="21"/>
    </location>
</feature>
<dbReference type="OrthoDB" id="5121696at2"/>
<keyword evidence="1" id="KW-0472">Membrane</keyword>
<keyword evidence="1" id="KW-0812">Transmembrane</keyword>
<gene>
    <name evidence="2" type="ORF">BJ959_002125</name>
</gene>
<name>A0A840XRT5_9MICO</name>
<sequence length="102" mass="10752">MELLFATVIGAAISLGVRYVVPGRQWHGLLLVPMVGAAATAAIWVICVWLGLAFDGGWIWVIALVLGPLVALGLALALPKRREASDAALLEQLMKPGRPAKA</sequence>
<dbReference type="Proteomes" id="UP000552883">
    <property type="component" value="Unassembled WGS sequence"/>
</dbReference>
<dbReference type="RefSeq" id="WP_153981836.1">
    <property type="nucleotide sequence ID" value="NZ_BAAANZ010000003.1"/>
</dbReference>
<proteinExistence type="predicted"/>
<comment type="caution">
    <text evidence="2">The sequence shown here is derived from an EMBL/GenBank/DDBJ whole genome shotgun (WGS) entry which is preliminary data.</text>
</comment>
<organism evidence="2 3">
    <name type="scientific">Microcella frigidaquae</name>
    <dbReference type="NCBI Taxonomy" id="424758"/>
    <lineage>
        <taxon>Bacteria</taxon>
        <taxon>Bacillati</taxon>
        <taxon>Actinomycetota</taxon>
        <taxon>Actinomycetes</taxon>
        <taxon>Micrococcales</taxon>
        <taxon>Microbacteriaceae</taxon>
        <taxon>Microcella</taxon>
    </lineage>
</organism>
<evidence type="ECO:0000256" key="1">
    <source>
        <dbReference type="SAM" id="Phobius"/>
    </source>
</evidence>
<keyword evidence="3" id="KW-1185">Reference proteome</keyword>
<feature type="transmembrane region" description="Helical" evidence="1">
    <location>
        <begin position="58"/>
        <end position="78"/>
    </location>
</feature>
<evidence type="ECO:0000313" key="3">
    <source>
        <dbReference type="Proteomes" id="UP000552883"/>
    </source>
</evidence>
<reference evidence="2 3" key="1">
    <citation type="submission" date="2020-08" db="EMBL/GenBank/DDBJ databases">
        <title>Sequencing the genomes of 1000 actinobacteria strains.</title>
        <authorList>
            <person name="Klenk H.-P."/>
        </authorList>
    </citation>
    <scope>NUCLEOTIDE SEQUENCE [LARGE SCALE GENOMIC DNA]</scope>
    <source>
        <strain evidence="2 3">DSM 23889</strain>
    </source>
</reference>
<evidence type="ECO:0000313" key="2">
    <source>
        <dbReference type="EMBL" id="MBB5618629.1"/>
    </source>
</evidence>